<sequence>MQSIREQIIQKIVAKLTPVATLQGATIQRQPTIPTDRSRLPALLVFPEMEAVQRINERSERELALRIVALACGTVVEEPEPIADRLLAAAHSVLMTYRNLDGLAQSLEELDCEWQQDDADMALAAMPARYRITYRTLTHDLTQKG</sequence>
<evidence type="ECO:0000313" key="1">
    <source>
        <dbReference type="EMBL" id="SFL93215.1"/>
    </source>
</evidence>
<protein>
    <submittedName>
        <fullName evidence="1">Uncharacterized protein</fullName>
    </submittedName>
</protein>
<dbReference type="InterPro" id="IPR038512">
    <property type="entry name" value="GpU-like_sf"/>
</dbReference>
<organism evidence="1 2">
    <name type="scientific">Nitrosomonas communis</name>
    <dbReference type="NCBI Taxonomy" id="44574"/>
    <lineage>
        <taxon>Bacteria</taxon>
        <taxon>Pseudomonadati</taxon>
        <taxon>Pseudomonadota</taxon>
        <taxon>Betaproteobacteria</taxon>
        <taxon>Nitrosomonadales</taxon>
        <taxon>Nitrosomonadaceae</taxon>
        <taxon>Nitrosomonas</taxon>
    </lineage>
</organism>
<dbReference type="RefSeq" id="WP_074904102.1">
    <property type="nucleotide sequence ID" value="NZ_FOUB01000007.1"/>
</dbReference>
<reference evidence="2" key="1">
    <citation type="submission" date="2016-10" db="EMBL/GenBank/DDBJ databases">
        <authorList>
            <person name="Varghese N."/>
            <person name="Submissions S."/>
        </authorList>
    </citation>
    <scope>NUCLEOTIDE SEQUENCE [LARGE SCALE GENOMIC DNA]</scope>
    <source>
        <strain evidence="2">Nm44</strain>
    </source>
</reference>
<keyword evidence="2" id="KW-1185">Reference proteome</keyword>
<name>A0A1I4LQH7_9PROT</name>
<proteinExistence type="predicted"/>
<dbReference type="Proteomes" id="UP000183287">
    <property type="component" value="Unassembled WGS sequence"/>
</dbReference>
<gene>
    <name evidence="1" type="ORF">SAMN05421863_100748</name>
</gene>
<evidence type="ECO:0000313" key="2">
    <source>
        <dbReference type="Proteomes" id="UP000183287"/>
    </source>
</evidence>
<dbReference type="AlphaFoldDB" id="A0A1I4LQH7"/>
<dbReference type="Gene3D" id="3.30.70.1700">
    <property type="entry name" value="Phage minor tail protein U"/>
    <property type="match status" value="1"/>
</dbReference>
<accession>A0A1I4LQH7</accession>
<dbReference type="EMBL" id="FOUB01000007">
    <property type="protein sequence ID" value="SFL93215.1"/>
    <property type="molecule type" value="Genomic_DNA"/>
</dbReference>